<accession>A0AAV3UWM0</accession>
<evidence type="ECO:0000313" key="2">
    <source>
        <dbReference type="Proteomes" id="UP000006320"/>
    </source>
</evidence>
<gene>
    <name evidence="1" type="ORF">GCHA_1456</name>
</gene>
<dbReference type="Proteomes" id="UP000006320">
    <property type="component" value="Unassembled WGS sequence"/>
</dbReference>
<dbReference type="EMBL" id="BAEM01000022">
    <property type="protein sequence ID" value="GAC09415.1"/>
    <property type="molecule type" value="Genomic_DNA"/>
</dbReference>
<reference evidence="1 2" key="1">
    <citation type="journal article" date="2017" name="Antonie Van Leeuwenhoek">
        <title>Rhizobium rhizosphaerae sp. nov., a novel species isolated from rice rhizosphere.</title>
        <authorList>
            <person name="Zhao J.J."/>
            <person name="Zhang J."/>
            <person name="Zhang R.J."/>
            <person name="Zhang C.W."/>
            <person name="Yin H.Q."/>
            <person name="Zhang X.X."/>
        </authorList>
    </citation>
    <scope>NUCLEOTIDE SEQUENCE [LARGE SCALE GENOMIC DNA]</scope>
    <source>
        <strain evidence="1 2">S18K6</strain>
    </source>
</reference>
<comment type="caution">
    <text evidence="1">The sequence shown here is derived from an EMBL/GenBank/DDBJ whole genome shotgun (WGS) entry which is preliminary data.</text>
</comment>
<sequence length="38" mass="4280">MNARVAYFYKERISFNAFSLLTLLANVMSSAQMAVLHA</sequence>
<protein>
    <submittedName>
        <fullName evidence="1">Uncharacterized protein</fullName>
    </submittedName>
</protein>
<evidence type="ECO:0000313" key="1">
    <source>
        <dbReference type="EMBL" id="GAC09415.1"/>
    </source>
</evidence>
<proteinExistence type="predicted"/>
<organism evidence="1 2">
    <name type="scientific">Paraglaciecola chathamensis S18K6</name>
    <dbReference type="NCBI Taxonomy" id="1127672"/>
    <lineage>
        <taxon>Bacteria</taxon>
        <taxon>Pseudomonadati</taxon>
        <taxon>Pseudomonadota</taxon>
        <taxon>Gammaproteobacteria</taxon>
        <taxon>Alteromonadales</taxon>
        <taxon>Alteromonadaceae</taxon>
        <taxon>Paraglaciecola</taxon>
    </lineage>
</organism>
<name>A0AAV3UWM0_9ALTE</name>
<dbReference type="AlphaFoldDB" id="A0AAV3UWM0"/>